<evidence type="ECO:0000313" key="2">
    <source>
        <dbReference type="EMBL" id="KAL3693084.1"/>
    </source>
</evidence>
<feature type="region of interest" description="Disordered" evidence="1">
    <location>
        <begin position="224"/>
        <end position="275"/>
    </location>
</feature>
<evidence type="ECO:0008006" key="4">
    <source>
        <dbReference type="Google" id="ProtNLM"/>
    </source>
</evidence>
<dbReference type="AlphaFoldDB" id="A0ABD3HRC6"/>
<organism evidence="2 3">
    <name type="scientific">Riccia sorocarpa</name>
    <dbReference type="NCBI Taxonomy" id="122646"/>
    <lineage>
        <taxon>Eukaryota</taxon>
        <taxon>Viridiplantae</taxon>
        <taxon>Streptophyta</taxon>
        <taxon>Embryophyta</taxon>
        <taxon>Marchantiophyta</taxon>
        <taxon>Marchantiopsida</taxon>
        <taxon>Marchantiidae</taxon>
        <taxon>Marchantiales</taxon>
        <taxon>Ricciaceae</taxon>
        <taxon>Riccia</taxon>
    </lineage>
</organism>
<dbReference type="Proteomes" id="UP001633002">
    <property type="component" value="Unassembled WGS sequence"/>
</dbReference>
<dbReference type="PANTHER" id="PTHR33153">
    <property type="entry name" value="MYND-TYPE DOMAIN-CONTAINING PROTEIN"/>
    <property type="match status" value="1"/>
</dbReference>
<evidence type="ECO:0000256" key="1">
    <source>
        <dbReference type="SAM" id="MobiDB-lite"/>
    </source>
</evidence>
<proteinExistence type="predicted"/>
<keyword evidence="3" id="KW-1185">Reference proteome</keyword>
<comment type="caution">
    <text evidence="2">The sequence shown here is derived from an EMBL/GenBank/DDBJ whole genome shotgun (WGS) entry which is preliminary data.</text>
</comment>
<reference evidence="2 3" key="1">
    <citation type="submission" date="2024-09" db="EMBL/GenBank/DDBJ databases">
        <title>Chromosome-scale assembly of Riccia sorocarpa.</title>
        <authorList>
            <person name="Paukszto L."/>
        </authorList>
    </citation>
    <scope>NUCLEOTIDE SEQUENCE [LARGE SCALE GENOMIC DNA]</scope>
    <source>
        <strain evidence="2">LP-2024</strain>
        <tissue evidence="2">Aerial parts of the thallus</tissue>
    </source>
</reference>
<evidence type="ECO:0000313" key="3">
    <source>
        <dbReference type="Proteomes" id="UP001633002"/>
    </source>
</evidence>
<name>A0ABD3HRC6_9MARC</name>
<accession>A0ABD3HRC6</accession>
<protein>
    <recommendedName>
        <fullName evidence="4">Transposase</fullName>
    </recommendedName>
</protein>
<gene>
    <name evidence="2" type="ORF">R1sor_006735</name>
</gene>
<sequence>MFNPCRGQCPYFCWRGYVDTVCKMSCEGPVFFVIGVSFAVRLDKVLQCQHALPYPDMDATTLGEVEIGMTIRWPIHLLLVINKVNNDVISLEDREGFVEEARVQCSQIPRTSSTTPVDYKLRQNLYLLEVHILIRTPAGDKLPVAEGLVTFTAPAASVNNTRLVELNVGIVVTNLSNGVDPEILRNTPLAAFVDGPMLVSWSLKLVIAKKFNRSLYSLQLGVNRDSDDDHQLSRDEGVDDLLEDTPSTSQPLLESGRPELPRRKKRHYNSTVRNTPDPLRRARIEAKKRASVQTTDEHIRGVQRTTCCGEMCCRKVTLEVIRRCRLEYFGLPHDEREEYIHTRLHMRHQTAIEEGKHIIDQKLICKKAFRRIYGFSKSKYYSMMGQQSKGVVRGYHGNQRRPKPRDGSPCILYMLPSCYNKLSIMNELNLKVKSLGGKGISKSSFYKQWTDNFENFRFHQKGAFAKCDTCVELKLKLMEERRPEARRPIEEKRNKHMTEQMSRRNVYHAKRTLAKTQPERYLCLIHDKMDQNKTNIP</sequence>
<dbReference type="PANTHER" id="PTHR33153:SF3">
    <property type="entry name" value="TRAFFICKING PROTEIN PARTICLE COMPLEX SUBUNIT 11 DOMAIN-CONTAINING PROTEIN"/>
    <property type="match status" value="1"/>
</dbReference>
<dbReference type="EMBL" id="JBJQOH010000003">
    <property type="protein sequence ID" value="KAL3693084.1"/>
    <property type="molecule type" value="Genomic_DNA"/>
</dbReference>
<feature type="compositionally biased region" description="Basic and acidic residues" evidence="1">
    <location>
        <begin position="224"/>
        <end position="236"/>
    </location>
</feature>